<dbReference type="InterPro" id="IPR001296">
    <property type="entry name" value="Glyco_trans_1"/>
</dbReference>
<gene>
    <name evidence="3" type="ORF">CM240_1092</name>
</gene>
<dbReference type="CDD" id="cd03811">
    <property type="entry name" value="GT4_GT28_WabH-like"/>
    <property type="match status" value="1"/>
</dbReference>
<dbReference type="STRING" id="1216932.CM240_1092"/>
<evidence type="ECO:0000259" key="2">
    <source>
        <dbReference type="Pfam" id="PF13439"/>
    </source>
</evidence>
<evidence type="ECO:0000259" key="1">
    <source>
        <dbReference type="Pfam" id="PF00534"/>
    </source>
</evidence>
<organism evidence="3 4">
    <name type="scientific">Clostridium bornimense</name>
    <dbReference type="NCBI Taxonomy" id="1216932"/>
    <lineage>
        <taxon>Bacteria</taxon>
        <taxon>Bacillati</taxon>
        <taxon>Bacillota</taxon>
        <taxon>Clostridia</taxon>
        <taxon>Eubacteriales</taxon>
        <taxon>Clostridiaceae</taxon>
        <taxon>Clostridium</taxon>
    </lineage>
</organism>
<dbReference type="EMBL" id="HG917868">
    <property type="protein sequence ID" value="CDM68256.1"/>
    <property type="molecule type" value="Genomic_DNA"/>
</dbReference>
<dbReference type="Pfam" id="PF00534">
    <property type="entry name" value="Glycos_transf_1"/>
    <property type="match status" value="1"/>
</dbReference>
<feature type="domain" description="Glycosyl transferase family 1" evidence="1">
    <location>
        <begin position="169"/>
        <end position="316"/>
    </location>
</feature>
<dbReference type="Gene3D" id="3.40.50.2000">
    <property type="entry name" value="Glycogen Phosphorylase B"/>
    <property type="match status" value="2"/>
</dbReference>
<keyword evidence="3" id="KW-0808">Transferase</keyword>
<dbReference type="PANTHER" id="PTHR12526:SF630">
    <property type="entry name" value="GLYCOSYLTRANSFERASE"/>
    <property type="match status" value="1"/>
</dbReference>
<accession>W6RUD7</accession>
<sequence>MIIDIVLYYGQGRGGLEDVITKVSRGLRNKGHRVRVFQAYRPQYIEWEEKLDEIYYYGEDIPWGSYLEQYGNGYKKLLETMDKPDIVLATHAPLQSYICYIGVNEGSDKKTPIISWIHGPIDFYGGRNLLQYSNAHLAICENVMEDLSKTIEREKIYVVGNPVEVKNQKVCKRPKETLKLLFVGRFSNVEKRLDILFKALALVKEPWSIQIIGDGIDHDMIVNLSKDLGIYDHIEWMGWKENPWDYVQEVSVLILTSDLEGFGLVVVEALSRGIPVISTSCGGPTYMIKNDINGWLIEKKDYVKLAELLNKLQEKGLNLPDAKNCIDSVLKYDVDNVIDNIEKVLLKECSKEE</sequence>
<evidence type="ECO:0000313" key="3">
    <source>
        <dbReference type="EMBL" id="CDM68256.1"/>
    </source>
</evidence>
<dbReference type="eggNOG" id="COG0438">
    <property type="taxonomic scope" value="Bacteria"/>
</dbReference>
<dbReference type="SUPFAM" id="SSF53756">
    <property type="entry name" value="UDP-Glycosyltransferase/glycogen phosphorylase"/>
    <property type="match status" value="1"/>
</dbReference>
<keyword evidence="4" id="KW-1185">Reference proteome</keyword>
<evidence type="ECO:0000313" key="4">
    <source>
        <dbReference type="Proteomes" id="UP000019426"/>
    </source>
</evidence>
<dbReference type="InterPro" id="IPR028098">
    <property type="entry name" value="Glyco_trans_4-like_N"/>
</dbReference>
<dbReference type="RefSeq" id="WP_051483711.1">
    <property type="nucleotide sequence ID" value="NZ_HG917868.1"/>
</dbReference>
<feature type="domain" description="Glycosyltransferase subfamily 4-like N-terminal" evidence="2">
    <location>
        <begin position="14"/>
        <end position="165"/>
    </location>
</feature>
<dbReference type="Pfam" id="PF13439">
    <property type="entry name" value="Glyco_transf_4"/>
    <property type="match status" value="1"/>
</dbReference>
<name>W6RUD7_9CLOT</name>
<dbReference type="AlphaFoldDB" id="W6RUD7"/>
<dbReference type="Proteomes" id="UP000019426">
    <property type="component" value="Chromosome M2/40_rep1"/>
</dbReference>
<dbReference type="GO" id="GO:0016757">
    <property type="term" value="F:glycosyltransferase activity"/>
    <property type="evidence" value="ECO:0007669"/>
    <property type="project" value="InterPro"/>
</dbReference>
<dbReference type="PATRIC" id="fig|1216932.3.peg.1081"/>
<reference evidence="3 4" key="1">
    <citation type="submission" date="2013-11" db="EMBL/GenBank/DDBJ databases">
        <title>Complete genome sequence of Clostridum sp. M2/40.</title>
        <authorList>
            <person name="Wibberg D."/>
            <person name="Puehler A."/>
            <person name="Schlueter A."/>
        </authorList>
    </citation>
    <scope>NUCLEOTIDE SEQUENCE [LARGE SCALE GENOMIC DNA]</scope>
    <source>
        <strain evidence="4">M2/40</strain>
    </source>
</reference>
<protein>
    <submittedName>
        <fullName evidence="3">Group 1 glycosyl transferase</fullName>
    </submittedName>
</protein>
<proteinExistence type="predicted"/>
<dbReference type="OrthoDB" id="9806653at2"/>
<dbReference type="PANTHER" id="PTHR12526">
    <property type="entry name" value="GLYCOSYLTRANSFERASE"/>
    <property type="match status" value="1"/>
</dbReference>
<dbReference type="HOGENOM" id="CLU_009583_0_0_9"/>
<dbReference type="KEGG" id="clt:CM240_1092"/>